<reference evidence="2 3" key="1">
    <citation type="journal article" date="2023" name="Elife">
        <title>Identification of key yeast species and microbe-microbe interactions impacting larval growth of Drosophila in the wild.</title>
        <authorList>
            <person name="Mure A."/>
            <person name="Sugiura Y."/>
            <person name="Maeda R."/>
            <person name="Honda K."/>
            <person name="Sakurai N."/>
            <person name="Takahashi Y."/>
            <person name="Watada M."/>
            <person name="Katoh T."/>
            <person name="Gotoh A."/>
            <person name="Gotoh Y."/>
            <person name="Taniguchi I."/>
            <person name="Nakamura K."/>
            <person name="Hayashi T."/>
            <person name="Katayama T."/>
            <person name="Uemura T."/>
            <person name="Hattori Y."/>
        </authorList>
    </citation>
    <scope>NUCLEOTIDE SEQUENCE [LARGE SCALE GENOMIC DNA]</scope>
    <source>
        <strain evidence="2 3">SC-9</strain>
    </source>
</reference>
<sequence length="486" mass="54842">MATNHFKSPLRESNAQDSDNNVKLIPEKSPSFKPLPPLTITKKSRTPTNKMVLSPTDDGDFQHSINSTPLAHKENVIPVKSSVQSHHHHHHHHHHHQGGLHNSSITLTPKSKTVESSLNLPTPHRKLSLSLLHESPIPDLTPPPPSMNSKIYESINTPSSINSKRSVSSPINMARSPNTTPSKYPPSMSRPNSLGIRKVSTPISKRRVSGKMGTGGGSSSSKQFKSPLKMVSSTDDGGGGGGGLSPFNISQKNSKSFTLGLKSLSKNNETFDKVYNFSKNLDDEIEMLKKQNSTLTSYKNLKLNDPKTAEQDFFLVNKWQEITEKVSQVLLELYHEKILGKHGSFRQYKLSKYEQFRKSLKWQLLNAIDEKFDEIKSSEEFEKLSDYEKNNMEKDYNYSKKSTLDDFNRQCDAKFRAMFKDDIMISRSRSQDATGESSSYQNNSNTSKFSQYANNENDVLDEYTMKDLYKDLNLDFGMVFGKPKQS</sequence>
<feature type="compositionally biased region" description="Polar residues" evidence="1">
    <location>
        <begin position="1"/>
        <end position="21"/>
    </location>
</feature>
<feature type="region of interest" description="Disordered" evidence="1">
    <location>
        <begin position="429"/>
        <end position="450"/>
    </location>
</feature>
<feature type="compositionally biased region" description="Basic residues" evidence="1">
    <location>
        <begin position="85"/>
        <end position="98"/>
    </location>
</feature>
<dbReference type="EMBL" id="BTFZ01000011">
    <property type="protein sequence ID" value="GMM36252.1"/>
    <property type="molecule type" value="Genomic_DNA"/>
</dbReference>
<gene>
    <name evidence="2" type="ORF">DASC09_035770</name>
</gene>
<feature type="region of interest" description="Disordered" evidence="1">
    <location>
        <begin position="156"/>
        <end position="247"/>
    </location>
</feature>
<protein>
    <submittedName>
        <fullName evidence="2">Uncharacterized protein</fullName>
    </submittedName>
</protein>
<feature type="compositionally biased region" description="Polar residues" evidence="1">
    <location>
        <begin position="156"/>
        <end position="182"/>
    </location>
</feature>
<evidence type="ECO:0000313" key="2">
    <source>
        <dbReference type="EMBL" id="GMM36252.1"/>
    </source>
</evidence>
<dbReference type="RefSeq" id="XP_064853248.1">
    <property type="nucleotide sequence ID" value="XM_064997176.1"/>
</dbReference>
<evidence type="ECO:0000256" key="1">
    <source>
        <dbReference type="SAM" id="MobiDB-lite"/>
    </source>
</evidence>
<dbReference type="AlphaFoldDB" id="A0AAV5QN65"/>
<keyword evidence="3" id="KW-1185">Reference proteome</keyword>
<dbReference type="Proteomes" id="UP001360560">
    <property type="component" value="Unassembled WGS sequence"/>
</dbReference>
<feature type="region of interest" description="Disordered" evidence="1">
    <location>
        <begin position="1"/>
        <end position="61"/>
    </location>
</feature>
<organism evidence="2 3">
    <name type="scientific">Saccharomycopsis crataegensis</name>
    <dbReference type="NCBI Taxonomy" id="43959"/>
    <lineage>
        <taxon>Eukaryota</taxon>
        <taxon>Fungi</taxon>
        <taxon>Dikarya</taxon>
        <taxon>Ascomycota</taxon>
        <taxon>Saccharomycotina</taxon>
        <taxon>Saccharomycetes</taxon>
        <taxon>Saccharomycopsidaceae</taxon>
        <taxon>Saccharomycopsis</taxon>
    </lineage>
</organism>
<dbReference type="GeneID" id="90074227"/>
<name>A0AAV5QN65_9ASCO</name>
<evidence type="ECO:0000313" key="3">
    <source>
        <dbReference type="Proteomes" id="UP001360560"/>
    </source>
</evidence>
<comment type="caution">
    <text evidence="2">The sequence shown here is derived from an EMBL/GenBank/DDBJ whole genome shotgun (WGS) entry which is preliminary data.</text>
</comment>
<feature type="region of interest" description="Disordered" evidence="1">
    <location>
        <begin position="81"/>
        <end position="106"/>
    </location>
</feature>
<accession>A0AAV5QN65</accession>
<proteinExistence type="predicted"/>